<dbReference type="EMBL" id="JBGNUJ010000012">
    <property type="protein sequence ID" value="KAL3952456.1"/>
    <property type="molecule type" value="Genomic_DNA"/>
</dbReference>
<evidence type="ECO:0000313" key="2">
    <source>
        <dbReference type="Proteomes" id="UP001638806"/>
    </source>
</evidence>
<comment type="caution">
    <text evidence="1">The sequence shown here is derived from an EMBL/GenBank/DDBJ whole genome shotgun (WGS) entry which is preliminary data.</text>
</comment>
<dbReference type="Proteomes" id="UP001638806">
    <property type="component" value="Unassembled WGS sequence"/>
</dbReference>
<organism evidence="1 2">
    <name type="scientific">Purpureocillium lilacinum</name>
    <name type="common">Paecilomyces lilacinus</name>
    <dbReference type="NCBI Taxonomy" id="33203"/>
    <lineage>
        <taxon>Eukaryota</taxon>
        <taxon>Fungi</taxon>
        <taxon>Dikarya</taxon>
        <taxon>Ascomycota</taxon>
        <taxon>Pezizomycotina</taxon>
        <taxon>Sordariomycetes</taxon>
        <taxon>Hypocreomycetidae</taxon>
        <taxon>Hypocreales</taxon>
        <taxon>Ophiocordycipitaceae</taxon>
        <taxon>Purpureocillium</taxon>
    </lineage>
</organism>
<protein>
    <submittedName>
        <fullName evidence="1">Uncharacterized protein</fullName>
    </submittedName>
</protein>
<sequence length="250" mass="26933">MIISSKVLASIPEVFTIFFKLPHRGIARTPDQPRPKINGAKPSARGRRMYAEYAAASIAGLEAVSRSYEQASPSELRWETVDAMSGAGCGVALLASRLLLFDGSQIPGTENSEESAGALLSSECLISASGRNRTRPSPSINGSSRASKHQPTVHNSKASTNIVRLDYTLESGNTPCGTVIMRLTLLRRQHAVWNPIFSDCGDSILLSDWFSAAPMQTSILHCTSPEMKINATKGHQPYIAQLLTVSNSFG</sequence>
<proteinExistence type="predicted"/>
<gene>
    <name evidence="1" type="ORF">ACCO45_012399</name>
</gene>
<name>A0ACC4D7X2_PURLI</name>
<keyword evidence="2" id="KW-1185">Reference proteome</keyword>
<reference evidence="1" key="1">
    <citation type="submission" date="2024-12" db="EMBL/GenBank/DDBJ databases">
        <title>Comparative genomics and development of molecular markers within Purpureocillium lilacinum and among Purpureocillium species.</title>
        <authorList>
            <person name="Yeh Z.-Y."/>
            <person name="Ni N.-T."/>
            <person name="Lo P.-H."/>
            <person name="Mushyakhwo K."/>
            <person name="Lin C.-F."/>
            <person name="Nai Y.-S."/>
        </authorList>
    </citation>
    <scope>NUCLEOTIDE SEQUENCE</scope>
    <source>
        <strain evidence="1">NCHU-NPUST-175</strain>
    </source>
</reference>
<accession>A0ACC4D7X2</accession>
<evidence type="ECO:0000313" key="1">
    <source>
        <dbReference type="EMBL" id="KAL3952456.1"/>
    </source>
</evidence>